<dbReference type="PRINTS" id="PR00368">
    <property type="entry name" value="FADPNR"/>
</dbReference>
<dbReference type="EC" id="1.16.1.1" evidence="7"/>
<keyword evidence="4" id="KW-0520">NAD</keyword>
<gene>
    <name evidence="7" type="ORF">AVDCRST_MAG81-1391</name>
</gene>
<dbReference type="InterPro" id="IPR001100">
    <property type="entry name" value="Pyr_nuc-diS_OxRdtase"/>
</dbReference>
<proteinExistence type="inferred from homology"/>
<dbReference type="GO" id="GO:0016152">
    <property type="term" value="F:mercury (II) reductase (NADP+) activity"/>
    <property type="evidence" value="ECO:0007669"/>
    <property type="project" value="UniProtKB-EC"/>
</dbReference>
<dbReference type="Pfam" id="PF07992">
    <property type="entry name" value="Pyr_redox_2"/>
    <property type="match status" value="1"/>
</dbReference>
<evidence type="ECO:0000313" key="7">
    <source>
        <dbReference type="EMBL" id="CAA9567523.1"/>
    </source>
</evidence>
<evidence type="ECO:0000256" key="2">
    <source>
        <dbReference type="ARBA" id="ARBA00022630"/>
    </source>
</evidence>
<feature type="binding site" evidence="4">
    <location>
        <position position="136"/>
    </location>
    <ligand>
        <name>FAD</name>
        <dbReference type="ChEBI" id="CHEBI:57692"/>
    </ligand>
</feature>
<dbReference type="Gene3D" id="3.30.390.30">
    <property type="match status" value="1"/>
</dbReference>
<evidence type="ECO:0000259" key="5">
    <source>
        <dbReference type="Pfam" id="PF02852"/>
    </source>
</evidence>
<dbReference type="InterPro" id="IPR016156">
    <property type="entry name" value="FAD/NAD-linked_Rdtase_dimer_sf"/>
</dbReference>
<dbReference type="SUPFAM" id="SSF55424">
    <property type="entry name" value="FAD/NAD-linked reductases, dimerisation (C-terminal) domain"/>
    <property type="match status" value="1"/>
</dbReference>
<sequence>MVKSTVLAFGQGGSSAMAVEYDLVVIGGSAAGLSAAVAAAHLKARVALVEAHQLGETTFLRRQALIEVGRATRQAHAAPQFGVDNLATNVGGVSVSCDRAMRWAEGVVATLTENDPQAGSAAALATLGVEVIFGGGQFHNAPLCFSVNGRQLRSRAYLIATGTYTAKPNQELQATGYLTSEDILSSLNFTQSQIPPSLQNLLVIGGGLVATELSQTLNRLGSNVTMVVEAPRLLAQEDATAAQLVQAQLEAEGVRILTDSRITQAKQLNGKKWVSTGEYTIEASEILLTVGQRPQVESLNLESVGVQVGKQGVQVNEKLQTSHPRIYACGEVIGGYPLPHVARYEAAIALKNALFFPKFKVNYRAVPWAVFSDPELARVGLTEAQARHRYGQIQVLQQFYKTIAKSQLRGETTGFCKMIVFRDGTILGAHLVGSAAAEVVHLIALAMQQRLKVKALSDLVHISPTFLEINFKTATEWGLGQQSARQDWLESWFNLRRAWSS</sequence>
<keyword evidence="4" id="KW-0547">Nucleotide-binding</keyword>
<dbReference type="InterPro" id="IPR036188">
    <property type="entry name" value="FAD/NAD-bd_sf"/>
</dbReference>
<feature type="domain" description="FAD/NAD(P)-binding" evidence="6">
    <location>
        <begin position="21"/>
        <end position="346"/>
    </location>
</feature>
<dbReference type="Gene3D" id="3.50.50.60">
    <property type="entry name" value="FAD/NAD(P)-binding domain"/>
    <property type="match status" value="2"/>
</dbReference>
<dbReference type="InterPro" id="IPR023753">
    <property type="entry name" value="FAD/NAD-binding_dom"/>
</dbReference>
<dbReference type="EMBL" id="CADCWO010000069">
    <property type="protein sequence ID" value="CAA9567523.1"/>
    <property type="molecule type" value="Genomic_DNA"/>
</dbReference>
<dbReference type="PIRSF" id="PIRSF000350">
    <property type="entry name" value="Mercury_reductase_MerA"/>
    <property type="match status" value="1"/>
</dbReference>
<keyword evidence="3 4" id="KW-0274">FAD</keyword>
<keyword evidence="2" id="KW-0285">Flavoprotein</keyword>
<comment type="similarity">
    <text evidence="1">Belongs to the class-I pyridine nucleotide-disulfide oxidoreductase family.</text>
</comment>
<feature type="domain" description="Pyridine nucleotide-disulphide oxidoreductase dimerisation" evidence="5">
    <location>
        <begin position="366"/>
        <end position="468"/>
    </location>
</feature>
<feature type="binding site" evidence="4">
    <location>
        <begin position="205"/>
        <end position="212"/>
    </location>
    <ligand>
        <name>NAD(+)</name>
        <dbReference type="ChEBI" id="CHEBI:57540"/>
    </ligand>
</feature>
<dbReference type="AlphaFoldDB" id="A0A6J4V421"/>
<keyword evidence="7" id="KW-0560">Oxidoreductase</keyword>
<dbReference type="GO" id="GO:0050660">
    <property type="term" value="F:flavin adenine dinucleotide binding"/>
    <property type="evidence" value="ECO:0007669"/>
    <property type="project" value="TreeGrafter"/>
</dbReference>
<evidence type="ECO:0000256" key="1">
    <source>
        <dbReference type="ARBA" id="ARBA00007532"/>
    </source>
</evidence>
<feature type="binding site" evidence="4">
    <location>
        <position position="291"/>
    </location>
    <ligand>
        <name>NAD(+)</name>
        <dbReference type="ChEBI" id="CHEBI:57540"/>
    </ligand>
</feature>
<dbReference type="Pfam" id="PF02852">
    <property type="entry name" value="Pyr_redox_dim"/>
    <property type="match status" value="1"/>
</dbReference>
<dbReference type="SUPFAM" id="SSF51905">
    <property type="entry name" value="FAD/NAD(P)-binding domain"/>
    <property type="match status" value="1"/>
</dbReference>
<name>A0A6J4V421_9CYAN</name>
<accession>A0A6J4V421</accession>
<dbReference type="PANTHER" id="PTHR43014:SF4">
    <property type="entry name" value="PYRIDINE NUCLEOTIDE-DISULFIDE OXIDOREDUCTASE RCLA-RELATED"/>
    <property type="match status" value="1"/>
</dbReference>
<reference evidence="7" key="1">
    <citation type="submission" date="2020-02" db="EMBL/GenBank/DDBJ databases">
        <authorList>
            <person name="Meier V. D."/>
        </authorList>
    </citation>
    <scope>NUCLEOTIDE SEQUENCE</scope>
    <source>
        <strain evidence="7">AVDCRST_MAG81</strain>
    </source>
</reference>
<comment type="cofactor">
    <cofactor evidence="4">
        <name>FAD</name>
        <dbReference type="ChEBI" id="CHEBI:57692"/>
    </cofactor>
    <text evidence="4">Binds 1 FAD per subunit.</text>
</comment>
<dbReference type="PANTHER" id="PTHR43014">
    <property type="entry name" value="MERCURIC REDUCTASE"/>
    <property type="match status" value="1"/>
</dbReference>
<dbReference type="InterPro" id="IPR004099">
    <property type="entry name" value="Pyr_nucl-diS_OxRdtase_dimer"/>
</dbReference>
<evidence type="ECO:0000256" key="4">
    <source>
        <dbReference type="PIRSR" id="PIRSR000350-3"/>
    </source>
</evidence>
<dbReference type="PRINTS" id="PR00411">
    <property type="entry name" value="PNDRDTASEI"/>
</dbReference>
<evidence type="ECO:0000256" key="3">
    <source>
        <dbReference type="ARBA" id="ARBA00022827"/>
    </source>
</evidence>
<organism evidence="7">
    <name type="scientific">uncultured Synechococcales cyanobacterium</name>
    <dbReference type="NCBI Taxonomy" id="1936017"/>
    <lineage>
        <taxon>Bacteria</taxon>
        <taxon>Bacillati</taxon>
        <taxon>Cyanobacteriota</taxon>
        <taxon>Cyanophyceae</taxon>
        <taxon>Synechococcales</taxon>
        <taxon>environmental samples</taxon>
    </lineage>
</organism>
<protein>
    <submittedName>
        <fullName evidence="7">Mercuric ion reductase</fullName>
        <ecNumber evidence="7">1.16.1.1</ecNumber>
    </submittedName>
</protein>
<evidence type="ECO:0000259" key="6">
    <source>
        <dbReference type="Pfam" id="PF07992"/>
    </source>
</evidence>
<dbReference type="GO" id="GO:0003955">
    <property type="term" value="F:NAD(P)H dehydrogenase (quinone) activity"/>
    <property type="evidence" value="ECO:0007669"/>
    <property type="project" value="TreeGrafter"/>
</dbReference>